<comment type="similarity">
    <text evidence="2">Belongs to the GMC oxidoreductase family.</text>
</comment>
<protein>
    <recommendedName>
        <fullName evidence="5">Glucose-methanol-choline oxidoreductase N-terminal domain-containing protein</fullName>
    </recommendedName>
</protein>
<accession>A0ABN8IMV9</accession>
<evidence type="ECO:0000256" key="3">
    <source>
        <dbReference type="ARBA" id="ARBA00022630"/>
    </source>
</evidence>
<evidence type="ECO:0000256" key="2">
    <source>
        <dbReference type="ARBA" id="ARBA00010790"/>
    </source>
</evidence>
<keyword evidence="3" id="KW-0285">Flavoprotein</keyword>
<dbReference type="Gene3D" id="3.30.560.10">
    <property type="entry name" value="Glucose Oxidase, domain 3"/>
    <property type="match status" value="1"/>
</dbReference>
<dbReference type="SUPFAM" id="SSF51905">
    <property type="entry name" value="FAD/NAD(P)-binding domain"/>
    <property type="match status" value="1"/>
</dbReference>
<dbReference type="Proteomes" id="UP000837857">
    <property type="component" value="Chromosome 28"/>
</dbReference>
<keyword evidence="4" id="KW-0274">FAD</keyword>
<dbReference type="InterPro" id="IPR012132">
    <property type="entry name" value="GMC_OxRdtase"/>
</dbReference>
<evidence type="ECO:0000256" key="1">
    <source>
        <dbReference type="ARBA" id="ARBA00001974"/>
    </source>
</evidence>
<sequence>MDFAGAVARYISVKNALQIIALLNISEFMYPPSRINVEKSYDYVIVGGGTAGCVVANRLSENPNVTVLLIEAGGNPPIESDIPSLVFYTRMSPIDWNFTVYNELTGEYDKMNHGKVLGGTSSIDSMRFSRGSVYEYNTWARKVRDANWNWENLVPYFVKSEKLVDEVILHSPSAVFHGFEGYIGLNRTPHTISEKYINAFYEVGNPKVLDINTINSTGYIQPLYMIADEHRQSSAYSYMRSKVAARKNLDVLKDAYVTRVIFDDCKVASGVEVILDNEEKITVRSHKEVIVSAGSINTPKILMLSGIGPKKHLDSLNISSVSDLPVGENGRQHNIVLRTYKMESTNERTSKSPYESPNPVFNGFVALNKSQPYADYLAFSTPIRNNPQSVVDLCLSIFPTKEFVCKKMYDESKGSELLVNLITYFDLKSRAKVELSSADPLSPPTIRTNIYRNSIDAVTDLNSFAASILDFARVTNSTLFKNAKAELIEYDIQECRDYEFESHDYLLCYISAMMRTPYIFGTCPMGTVIDTHFRVNGVQKLRVVDSSTIPTVMRAEIIPTVIMLAEKASDLIKEKA</sequence>
<feature type="non-terminal residue" evidence="6">
    <location>
        <position position="1"/>
    </location>
</feature>
<feature type="domain" description="Glucose-methanol-choline oxidoreductase N-terminal" evidence="5">
    <location>
        <begin position="294"/>
        <end position="308"/>
    </location>
</feature>
<dbReference type="InterPro" id="IPR036188">
    <property type="entry name" value="FAD/NAD-bd_sf"/>
</dbReference>
<dbReference type="SUPFAM" id="SSF54373">
    <property type="entry name" value="FAD-linked reductases, C-terminal domain"/>
    <property type="match status" value="1"/>
</dbReference>
<evidence type="ECO:0000256" key="4">
    <source>
        <dbReference type="ARBA" id="ARBA00022827"/>
    </source>
</evidence>
<dbReference type="InterPro" id="IPR000172">
    <property type="entry name" value="GMC_OxRdtase_N"/>
</dbReference>
<name>A0ABN8IMV9_9NEOP</name>
<evidence type="ECO:0000313" key="7">
    <source>
        <dbReference type="Proteomes" id="UP000837857"/>
    </source>
</evidence>
<organism evidence="6 7">
    <name type="scientific">Iphiclides podalirius</name>
    <name type="common">scarce swallowtail</name>
    <dbReference type="NCBI Taxonomy" id="110791"/>
    <lineage>
        <taxon>Eukaryota</taxon>
        <taxon>Metazoa</taxon>
        <taxon>Ecdysozoa</taxon>
        <taxon>Arthropoda</taxon>
        <taxon>Hexapoda</taxon>
        <taxon>Insecta</taxon>
        <taxon>Pterygota</taxon>
        <taxon>Neoptera</taxon>
        <taxon>Endopterygota</taxon>
        <taxon>Lepidoptera</taxon>
        <taxon>Glossata</taxon>
        <taxon>Ditrysia</taxon>
        <taxon>Papilionoidea</taxon>
        <taxon>Papilionidae</taxon>
        <taxon>Papilioninae</taxon>
        <taxon>Iphiclides</taxon>
    </lineage>
</organism>
<gene>
    <name evidence="6" type="ORF">IPOD504_LOCUS11656</name>
</gene>
<evidence type="ECO:0000259" key="5">
    <source>
        <dbReference type="PROSITE" id="PS00624"/>
    </source>
</evidence>
<dbReference type="PROSITE" id="PS00624">
    <property type="entry name" value="GMC_OXRED_2"/>
    <property type="match status" value="1"/>
</dbReference>
<dbReference type="PIRSF" id="PIRSF000137">
    <property type="entry name" value="Alcohol_oxidase"/>
    <property type="match status" value="1"/>
</dbReference>
<proteinExistence type="inferred from homology"/>
<dbReference type="Gene3D" id="3.50.50.60">
    <property type="entry name" value="FAD/NAD(P)-binding domain"/>
    <property type="match status" value="1"/>
</dbReference>
<reference evidence="6" key="1">
    <citation type="submission" date="2022-03" db="EMBL/GenBank/DDBJ databases">
        <authorList>
            <person name="Martin H S."/>
        </authorList>
    </citation>
    <scope>NUCLEOTIDE SEQUENCE</scope>
</reference>
<dbReference type="EMBL" id="OW152840">
    <property type="protein sequence ID" value="CAH2062039.1"/>
    <property type="molecule type" value="Genomic_DNA"/>
</dbReference>
<dbReference type="PANTHER" id="PTHR11552">
    <property type="entry name" value="GLUCOSE-METHANOL-CHOLINE GMC OXIDOREDUCTASE"/>
    <property type="match status" value="1"/>
</dbReference>
<dbReference type="PANTHER" id="PTHR11552:SF147">
    <property type="entry name" value="CHOLINE DEHYDROGENASE, MITOCHONDRIAL"/>
    <property type="match status" value="1"/>
</dbReference>
<dbReference type="Pfam" id="PF05199">
    <property type="entry name" value="GMC_oxred_C"/>
    <property type="match status" value="1"/>
</dbReference>
<comment type="cofactor">
    <cofactor evidence="1">
        <name>FAD</name>
        <dbReference type="ChEBI" id="CHEBI:57692"/>
    </cofactor>
</comment>
<dbReference type="InterPro" id="IPR007867">
    <property type="entry name" value="GMC_OxRtase_C"/>
</dbReference>
<evidence type="ECO:0000313" key="6">
    <source>
        <dbReference type="EMBL" id="CAH2062039.1"/>
    </source>
</evidence>
<dbReference type="Pfam" id="PF00732">
    <property type="entry name" value="GMC_oxred_N"/>
    <property type="match status" value="1"/>
</dbReference>
<keyword evidence="7" id="KW-1185">Reference proteome</keyword>